<evidence type="ECO:0000313" key="1">
    <source>
        <dbReference type="EMBL" id="GHH62488.1"/>
    </source>
</evidence>
<accession>A0ABQ3MTY8</accession>
<evidence type="ECO:0000313" key="2">
    <source>
        <dbReference type="Proteomes" id="UP000605568"/>
    </source>
</evidence>
<sequence>MCLPLPEPDPVIAYEAPRALHRACATFVLITQLTLADELRPEIAFKPGTLVEVAPVAPRGAASTSPFIFPYWMPR</sequence>
<dbReference type="EMBL" id="BNAR01000028">
    <property type="protein sequence ID" value="GHH62488.1"/>
    <property type="molecule type" value="Genomic_DNA"/>
</dbReference>
<dbReference type="Proteomes" id="UP000605568">
    <property type="component" value="Unassembled WGS sequence"/>
</dbReference>
<reference evidence="2" key="1">
    <citation type="journal article" date="2019" name="Int. J. Syst. Evol. Microbiol.">
        <title>The Global Catalogue of Microorganisms (GCM) 10K type strain sequencing project: providing services to taxonomists for standard genome sequencing and annotation.</title>
        <authorList>
            <consortium name="The Broad Institute Genomics Platform"/>
            <consortium name="The Broad Institute Genome Sequencing Center for Infectious Disease"/>
            <person name="Wu L."/>
            <person name="Ma J."/>
        </authorList>
    </citation>
    <scope>NUCLEOTIDE SEQUENCE [LARGE SCALE GENOMIC DNA]</scope>
    <source>
        <strain evidence="2">CGMCC 4.7367</strain>
    </source>
</reference>
<keyword evidence="2" id="KW-1185">Reference proteome</keyword>
<organism evidence="1 2">
    <name type="scientific">Lentzea cavernae</name>
    <dbReference type="NCBI Taxonomy" id="2020703"/>
    <lineage>
        <taxon>Bacteria</taxon>
        <taxon>Bacillati</taxon>
        <taxon>Actinomycetota</taxon>
        <taxon>Actinomycetes</taxon>
        <taxon>Pseudonocardiales</taxon>
        <taxon>Pseudonocardiaceae</taxon>
        <taxon>Lentzea</taxon>
    </lineage>
</organism>
<proteinExistence type="predicted"/>
<protein>
    <submittedName>
        <fullName evidence="1">Uncharacterized protein</fullName>
    </submittedName>
</protein>
<comment type="caution">
    <text evidence="1">The sequence shown here is derived from an EMBL/GenBank/DDBJ whole genome shotgun (WGS) entry which is preliminary data.</text>
</comment>
<gene>
    <name evidence="1" type="ORF">GCM10017774_90380</name>
</gene>
<name>A0ABQ3MTY8_9PSEU</name>